<dbReference type="AlphaFoldDB" id="A0A6G1EWC8"/>
<gene>
    <name evidence="2" type="ORF">E2562_011045</name>
</gene>
<organism evidence="2 3">
    <name type="scientific">Oryza meyeriana var. granulata</name>
    <dbReference type="NCBI Taxonomy" id="110450"/>
    <lineage>
        <taxon>Eukaryota</taxon>
        <taxon>Viridiplantae</taxon>
        <taxon>Streptophyta</taxon>
        <taxon>Embryophyta</taxon>
        <taxon>Tracheophyta</taxon>
        <taxon>Spermatophyta</taxon>
        <taxon>Magnoliopsida</taxon>
        <taxon>Liliopsida</taxon>
        <taxon>Poales</taxon>
        <taxon>Poaceae</taxon>
        <taxon>BOP clade</taxon>
        <taxon>Oryzoideae</taxon>
        <taxon>Oryzeae</taxon>
        <taxon>Oryzinae</taxon>
        <taxon>Oryza</taxon>
        <taxon>Oryza meyeriana</taxon>
    </lineage>
</organism>
<feature type="chain" id="PRO_5026137809" description="Glycine-rich protein" evidence="1">
    <location>
        <begin position="24"/>
        <end position="93"/>
    </location>
</feature>
<accession>A0A6G1EWC8</accession>
<keyword evidence="3" id="KW-1185">Reference proteome</keyword>
<evidence type="ECO:0000256" key="1">
    <source>
        <dbReference type="SAM" id="SignalP"/>
    </source>
</evidence>
<evidence type="ECO:0000313" key="3">
    <source>
        <dbReference type="Proteomes" id="UP000479710"/>
    </source>
</evidence>
<reference evidence="2 3" key="1">
    <citation type="submission" date="2019-11" db="EMBL/GenBank/DDBJ databases">
        <title>Whole genome sequence of Oryza granulata.</title>
        <authorList>
            <person name="Li W."/>
        </authorList>
    </citation>
    <scope>NUCLEOTIDE SEQUENCE [LARGE SCALE GENOMIC DNA]</scope>
    <source>
        <strain evidence="3">cv. Menghai</strain>
        <tissue evidence="2">Leaf</tissue>
    </source>
</reference>
<keyword evidence="1" id="KW-0732">Signal</keyword>
<name>A0A6G1EWC8_9ORYZ</name>
<evidence type="ECO:0000313" key="2">
    <source>
        <dbReference type="EMBL" id="KAF0928950.1"/>
    </source>
</evidence>
<comment type="caution">
    <text evidence="2">The sequence shown here is derived from an EMBL/GenBank/DDBJ whole genome shotgun (WGS) entry which is preliminary data.</text>
</comment>
<protein>
    <recommendedName>
        <fullName evidence="4">Glycine-rich protein</fullName>
    </recommendedName>
</protein>
<sequence>MARKALIVFALLLVAAFCFVASAQDPQANKQGGGGGPLRPRQYYPPGHGGYYPPGNGWYPYGPYPGHHGGYPPHCRWGCCHRGHYGECRRCCG</sequence>
<dbReference type="Proteomes" id="UP000479710">
    <property type="component" value="Unassembled WGS sequence"/>
</dbReference>
<proteinExistence type="predicted"/>
<feature type="signal peptide" evidence="1">
    <location>
        <begin position="1"/>
        <end position="23"/>
    </location>
</feature>
<dbReference type="EMBL" id="SPHZ02000002">
    <property type="protein sequence ID" value="KAF0928950.1"/>
    <property type="molecule type" value="Genomic_DNA"/>
</dbReference>
<evidence type="ECO:0008006" key="4">
    <source>
        <dbReference type="Google" id="ProtNLM"/>
    </source>
</evidence>